<dbReference type="PANTHER" id="PTHR43790:SF4">
    <property type="entry name" value="GUANOSINE IMPORT ATP-BINDING PROTEIN NUPO"/>
    <property type="match status" value="1"/>
</dbReference>
<feature type="domain" description="ABC transporter" evidence="10">
    <location>
        <begin position="272"/>
        <end position="518"/>
    </location>
</feature>
<keyword evidence="5" id="KW-0677">Repeat</keyword>
<dbReference type="InterPro" id="IPR003439">
    <property type="entry name" value="ABC_transporter-like_ATP-bd"/>
</dbReference>
<reference evidence="11" key="1">
    <citation type="submission" date="2021-04" db="EMBL/GenBank/DDBJ databases">
        <authorList>
            <person name="Zhang D.-C."/>
        </authorList>
    </citation>
    <scope>NUCLEOTIDE SEQUENCE</scope>
    <source>
        <strain evidence="11">CGMCC 1.15697</strain>
    </source>
</reference>
<keyword evidence="8" id="KW-1278">Translocase</keyword>
<dbReference type="Pfam" id="PF00005">
    <property type="entry name" value="ABC_tran"/>
    <property type="match status" value="2"/>
</dbReference>
<protein>
    <submittedName>
        <fullName evidence="11">ABC transporter ATP-binding protein</fullName>
    </submittedName>
</protein>
<evidence type="ECO:0000256" key="6">
    <source>
        <dbReference type="ARBA" id="ARBA00022741"/>
    </source>
</evidence>
<evidence type="ECO:0000256" key="4">
    <source>
        <dbReference type="ARBA" id="ARBA00022597"/>
    </source>
</evidence>
<dbReference type="CDD" id="cd03216">
    <property type="entry name" value="ABC_Carb_Monos_I"/>
    <property type="match status" value="1"/>
</dbReference>
<evidence type="ECO:0000256" key="3">
    <source>
        <dbReference type="ARBA" id="ARBA00022475"/>
    </source>
</evidence>
<dbReference type="FunFam" id="3.40.50.300:FF:000127">
    <property type="entry name" value="Ribose import ATP-binding protein RbsA"/>
    <property type="match status" value="1"/>
</dbReference>
<evidence type="ECO:0000256" key="7">
    <source>
        <dbReference type="ARBA" id="ARBA00022840"/>
    </source>
</evidence>
<dbReference type="CDD" id="cd03215">
    <property type="entry name" value="ABC_Carb_Monos_II"/>
    <property type="match status" value="1"/>
</dbReference>
<keyword evidence="7 11" id="KW-0067">ATP-binding</keyword>
<dbReference type="Proteomes" id="UP000672602">
    <property type="component" value="Unassembled WGS sequence"/>
</dbReference>
<accession>A0A8J7RYU4</accession>
<keyword evidence="12" id="KW-1185">Reference proteome</keyword>
<dbReference type="Gene3D" id="3.40.50.300">
    <property type="entry name" value="P-loop containing nucleotide triphosphate hydrolases"/>
    <property type="match status" value="2"/>
</dbReference>
<keyword evidence="2" id="KW-0813">Transport</keyword>
<evidence type="ECO:0000259" key="10">
    <source>
        <dbReference type="PROSITE" id="PS50893"/>
    </source>
</evidence>
<keyword evidence="4" id="KW-0762">Sugar transport</keyword>
<keyword evidence="3" id="KW-1003">Cell membrane</keyword>
<keyword evidence="9" id="KW-0472">Membrane</keyword>
<name>A0A8J7RYU4_9PROT</name>
<dbReference type="EMBL" id="JAGMWN010000001">
    <property type="protein sequence ID" value="MBP5855539.1"/>
    <property type="molecule type" value="Genomic_DNA"/>
</dbReference>
<dbReference type="AlphaFoldDB" id="A0A8J7RYU4"/>
<dbReference type="RefSeq" id="WP_210680124.1">
    <property type="nucleotide sequence ID" value="NZ_JAGMWN010000001.1"/>
</dbReference>
<evidence type="ECO:0000256" key="2">
    <source>
        <dbReference type="ARBA" id="ARBA00022448"/>
    </source>
</evidence>
<dbReference type="GO" id="GO:0005886">
    <property type="term" value="C:plasma membrane"/>
    <property type="evidence" value="ECO:0007669"/>
    <property type="project" value="UniProtKB-SubCell"/>
</dbReference>
<gene>
    <name evidence="11" type="ORF">KAJ83_00850</name>
</gene>
<dbReference type="InterPro" id="IPR027417">
    <property type="entry name" value="P-loop_NTPase"/>
</dbReference>
<dbReference type="SMART" id="SM00382">
    <property type="entry name" value="AAA"/>
    <property type="match status" value="2"/>
</dbReference>
<evidence type="ECO:0000256" key="1">
    <source>
        <dbReference type="ARBA" id="ARBA00004202"/>
    </source>
</evidence>
<feature type="domain" description="ABC transporter" evidence="10">
    <location>
        <begin position="17"/>
        <end position="253"/>
    </location>
</feature>
<dbReference type="GO" id="GO:0016887">
    <property type="term" value="F:ATP hydrolysis activity"/>
    <property type="evidence" value="ECO:0007669"/>
    <property type="project" value="InterPro"/>
</dbReference>
<dbReference type="InterPro" id="IPR003593">
    <property type="entry name" value="AAA+_ATPase"/>
</dbReference>
<evidence type="ECO:0000256" key="8">
    <source>
        <dbReference type="ARBA" id="ARBA00022967"/>
    </source>
</evidence>
<dbReference type="GO" id="GO:0005524">
    <property type="term" value="F:ATP binding"/>
    <property type="evidence" value="ECO:0007669"/>
    <property type="project" value="UniProtKB-KW"/>
</dbReference>
<comment type="caution">
    <text evidence="11">The sequence shown here is derived from an EMBL/GenBank/DDBJ whole genome shotgun (WGS) entry which is preliminary data.</text>
</comment>
<evidence type="ECO:0000313" key="11">
    <source>
        <dbReference type="EMBL" id="MBP5855539.1"/>
    </source>
</evidence>
<evidence type="ECO:0000256" key="5">
    <source>
        <dbReference type="ARBA" id="ARBA00022737"/>
    </source>
</evidence>
<dbReference type="InterPro" id="IPR017871">
    <property type="entry name" value="ABC_transporter-like_CS"/>
</dbReference>
<comment type="subcellular location">
    <subcellularLocation>
        <location evidence="1">Cell membrane</location>
        <topology evidence="1">Peripheral membrane protein</topology>
    </subcellularLocation>
</comment>
<proteinExistence type="predicted"/>
<evidence type="ECO:0000256" key="9">
    <source>
        <dbReference type="ARBA" id="ARBA00023136"/>
    </source>
</evidence>
<organism evidence="11 12">
    <name type="scientific">Marivibrio halodurans</name>
    <dbReference type="NCBI Taxonomy" id="2039722"/>
    <lineage>
        <taxon>Bacteria</taxon>
        <taxon>Pseudomonadati</taxon>
        <taxon>Pseudomonadota</taxon>
        <taxon>Alphaproteobacteria</taxon>
        <taxon>Rhodospirillales</taxon>
        <taxon>Rhodospirillaceae</taxon>
        <taxon>Marivibrio</taxon>
    </lineage>
</organism>
<dbReference type="SUPFAM" id="SSF52540">
    <property type="entry name" value="P-loop containing nucleoside triphosphate hydrolases"/>
    <property type="match status" value="2"/>
</dbReference>
<dbReference type="InterPro" id="IPR050107">
    <property type="entry name" value="ABC_carbohydrate_import_ATPase"/>
</dbReference>
<sequence length="539" mass="56966">MSAKPGMNGSSGAHPRLILRGITKRYPGVLANDRIDLTLGAGEIHALLGENGAGKSTLVQIVYGVVRADAGRILWNGAAVTVDGPAGARALGIGMVFQHFSLFESLTVAENVALGLDPKSEAGARDMAALSARIAEVSARYGLTLDPEARVFDLSVGERQRVEIVRCLLQDPSLLIMDEPTSVLTPQEADQLFETLRRLAAEGRTILYISHKLDEIRRLCDSATILRGGRVVATCDPRTETAPSLARLMIGEEVRATRKETAGAKPRMDELLRVEGLSMKATNPLGTPLHDVRLRLREGEILGIAGVAGNGQNTLLAALSGELPAPRADAIRFEGVSIGLEGARARRDRGINFVPEDRLGHGAVADLSLADNALLSGWRRWSLVRRGLVSFARSRERAEQVVARFSVAAPGAHAAARSLSGGNLQKFIIGREIMQRPRLLIAAHPTWGVDAGAAAAIHKALIELAASGAGVIVVSQDLDELFTLADRVAVICAGRLSASRPAHEVTAEDVGLMMGGLFDAAIAKGGGVPSETGDTRDGG</sequence>
<dbReference type="PROSITE" id="PS00211">
    <property type="entry name" value="ABC_TRANSPORTER_1"/>
    <property type="match status" value="2"/>
</dbReference>
<evidence type="ECO:0000313" key="12">
    <source>
        <dbReference type="Proteomes" id="UP000672602"/>
    </source>
</evidence>
<keyword evidence="6" id="KW-0547">Nucleotide-binding</keyword>
<dbReference type="PROSITE" id="PS50893">
    <property type="entry name" value="ABC_TRANSPORTER_2"/>
    <property type="match status" value="2"/>
</dbReference>
<dbReference type="PANTHER" id="PTHR43790">
    <property type="entry name" value="CARBOHYDRATE TRANSPORT ATP-BINDING PROTEIN MG119-RELATED"/>
    <property type="match status" value="1"/>
</dbReference>